<keyword evidence="3" id="KW-1185">Reference proteome</keyword>
<evidence type="ECO:0000313" key="3">
    <source>
        <dbReference type="Proteomes" id="UP000826722"/>
    </source>
</evidence>
<gene>
    <name evidence="2" type="ORF">ZMTM_16280</name>
</gene>
<dbReference type="EMBL" id="AP024110">
    <property type="protein sequence ID" value="BCM25369.1"/>
    <property type="molecule type" value="Genomic_DNA"/>
</dbReference>
<protein>
    <submittedName>
        <fullName evidence="2">Uncharacterized protein</fullName>
    </submittedName>
</protein>
<dbReference type="Proteomes" id="UP000826722">
    <property type="component" value="Chromosome"/>
</dbReference>
<accession>A0A8D5FZW7</accession>
<proteinExistence type="predicted"/>
<name>A0A8D5FZW7_9PROT</name>
<keyword evidence="1" id="KW-0472">Membrane</keyword>
<dbReference type="KEGG" id="mpau:ZMTM_16280"/>
<sequence>MELKDRFKAGGIPIFVDVDYSLRDVSANGTPGIYRSASSPPSFFRINVCLDEQFEEAKLLLNDPGYQVKHPVDIASFDAEMKKLGANKVPDIKIPVNYLNLISLFIFMGFIFWLFYHIIFS</sequence>
<evidence type="ECO:0000313" key="2">
    <source>
        <dbReference type="EMBL" id="BCM25369.1"/>
    </source>
</evidence>
<feature type="transmembrane region" description="Helical" evidence="1">
    <location>
        <begin position="98"/>
        <end position="119"/>
    </location>
</feature>
<dbReference type="AlphaFoldDB" id="A0A8D5FZW7"/>
<organism evidence="2 3">
    <name type="scientific">Methyloradius palustris</name>
    <dbReference type="NCBI Taxonomy" id="2778876"/>
    <lineage>
        <taxon>Bacteria</taxon>
        <taxon>Pseudomonadati</taxon>
        <taxon>Pseudomonadota</taxon>
        <taxon>Betaproteobacteria</taxon>
        <taxon>Nitrosomonadales</taxon>
        <taxon>Methylophilaceae</taxon>
        <taxon>Methyloradius</taxon>
    </lineage>
</organism>
<evidence type="ECO:0000256" key="1">
    <source>
        <dbReference type="SAM" id="Phobius"/>
    </source>
</evidence>
<keyword evidence="1" id="KW-0812">Transmembrane</keyword>
<dbReference type="RefSeq" id="WP_221763464.1">
    <property type="nucleotide sequence ID" value="NZ_AP024110.1"/>
</dbReference>
<reference evidence="2" key="1">
    <citation type="journal article" date="2021" name="Arch. Microbiol.">
        <title>Methyloradius palustris gen. nov., sp. nov., a methanol-oxidizing bacterium isolated from snow.</title>
        <authorList>
            <person name="Miyadera T."/>
            <person name="Kojima H."/>
            <person name="Fukui M."/>
        </authorList>
    </citation>
    <scope>NUCLEOTIDE SEQUENCE</scope>
    <source>
        <strain evidence="2">Zm11</strain>
    </source>
</reference>
<keyword evidence="1" id="KW-1133">Transmembrane helix</keyword>